<feature type="active site" description="Nucleophile" evidence="14">
    <location>
        <position position="379"/>
    </location>
</feature>
<dbReference type="PRINTS" id="PR02008">
    <property type="entry name" value="RCMTFAMILY"/>
</dbReference>
<dbReference type="GO" id="GO:0032259">
    <property type="term" value="P:methylation"/>
    <property type="evidence" value="ECO:0007669"/>
    <property type="project" value="UniProtKB-KW"/>
</dbReference>
<dbReference type="SUPFAM" id="SSF53335">
    <property type="entry name" value="S-adenosyl-L-methionine-dependent methyltransferases"/>
    <property type="match status" value="1"/>
</dbReference>
<dbReference type="Pfam" id="PF01189">
    <property type="entry name" value="Methyltr_RsmB-F"/>
    <property type="match status" value="1"/>
</dbReference>
<feature type="binding site" evidence="14">
    <location>
        <position position="282"/>
    </location>
    <ligand>
        <name>S-adenosyl-L-methionine</name>
        <dbReference type="ChEBI" id="CHEBI:59789"/>
    </ligand>
</feature>
<comment type="subcellular location">
    <subcellularLocation>
        <location evidence="2">Cytoplasm</location>
    </subcellularLocation>
</comment>
<keyword evidence="10 14" id="KW-0694">RNA-binding</keyword>
<dbReference type="InterPro" id="IPR006027">
    <property type="entry name" value="NusB_RsmB_TIM44"/>
</dbReference>
<dbReference type="GO" id="GO:0008168">
    <property type="term" value="F:methyltransferase activity"/>
    <property type="evidence" value="ECO:0007669"/>
    <property type="project" value="UniProtKB-KW"/>
</dbReference>
<comment type="catalytic activity">
    <reaction evidence="13">
        <text>cytidine(967) in 16S rRNA + S-adenosyl-L-methionine = 5-methylcytidine(967) in 16S rRNA + S-adenosyl-L-homocysteine + H(+)</text>
        <dbReference type="Rhea" id="RHEA:42748"/>
        <dbReference type="Rhea" id="RHEA-COMP:10219"/>
        <dbReference type="Rhea" id="RHEA-COMP:10220"/>
        <dbReference type="ChEBI" id="CHEBI:15378"/>
        <dbReference type="ChEBI" id="CHEBI:57856"/>
        <dbReference type="ChEBI" id="CHEBI:59789"/>
        <dbReference type="ChEBI" id="CHEBI:74483"/>
        <dbReference type="ChEBI" id="CHEBI:82748"/>
        <dbReference type="EC" id="2.1.1.176"/>
    </reaction>
</comment>
<dbReference type="InterPro" id="IPR054728">
    <property type="entry name" value="RsmB-like_ferredoxin"/>
</dbReference>
<evidence type="ECO:0000256" key="8">
    <source>
        <dbReference type="ARBA" id="ARBA00022679"/>
    </source>
</evidence>
<comment type="function">
    <text evidence="1">Specifically methylates the cytosine at position 967 (m5C967) of 16S rRNA.</text>
</comment>
<dbReference type="Gene3D" id="1.10.940.10">
    <property type="entry name" value="NusB-like"/>
    <property type="match status" value="1"/>
</dbReference>
<dbReference type="Proteomes" id="UP001209257">
    <property type="component" value="Unassembled WGS sequence"/>
</dbReference>
<dbReference type="InterPro" id="IPR018314">
    <property type="entry name" value="RsmB/NOL1/NOP2-like_CS"/>
</dbReference>
<feature type="binding site" evidence="14">
    <location>
        <position position="326"/>
    </location>
    <ligand>
        <name>S-adenosyl-L-methionine</name>
        <dbReference type="ChEBI" id="CHEBI:59789"/>
    </ligand>
</feature>
<dbReference type="InterPro" id="IPR049560">
    <property type="entry name" value="MeTrfase_RsmB-F_NOP2_cat"/>
</dbReference>
<dbReference type="Gene3D" id="3.40.50.150">
    <property type="entry name" value="Vaccinia Virus protein VP39"/>
    <property type="match status" value="1"/>
</dbReference>
<dbReference type="PROSITE" id="PS01153">
    <property type="entry name" value="NOL1_NOP2_SUN"/>
    <property type="match status" value="1"/>
</dbReference>
<keyword evidence="5" id="KW-0963">Cytoplasm</keyword>
<evidence type="ECO:0000256" key="14">
    <source>
        <dbReference type="PROSITE-ProRule" id="PRU01023"/>
    </source>
</evidence>
<keyword evidence="9 14" id="KW-0949">S-adenosyl-L-methionine</keyword>
<dbReference type="NCBIfam" id="TIGR00563">
    <property type="entry name" value="rsmB"/>
    <property type="match status" value="1"/>
</dbReference>
<sequence length="438" mass="48610">MTSLPLPRQKNLRADCAWAIYQILEQGRSSRDVLAKVQRRHSAQDNAWIHEMTMGVMRQLPVLQRWLRQLLHRPLKGQKKAIEHLIMLGLYQQAFTRVSAHAAVAETVNAAAFLGGAGLKGLVNAILRNFSRQGLADAPVDDPIVASGFPKWLYKAIQRAYPDALASILTQSNTPAPVWLRVNRLKTDRDRYARALDEHNIEYTCPASHPDAIVLTTRCDITTLPGFEQGWFAVQDGAAQLAALLLAPQAGERILDCCAAPGGKTGHIMERAPELSQCVALDADEGRLDRVHENMQRLGHQPEIVCADASATSWWDGVPFDRILLDAPCSATGVIRRHPDIRWLRKRTDIEALVTLQAQILDNMWQMLKPGGCLLYATCSVLPDENRDQIARFLSNTPDASLLPLTDTETPAQPGRQILPGEAQMDGFYYARLIKSTG</sequence>
<keyword evidence="6" id="KW-0698">rRNA processing</keyword>
<name>A0ABT2VK49_9ALTE</name>
<comment type="similarity">
    <text evidence="3 14">Belongs to the class I-like SAM-binding methyltransferase superfamily. RsmB/NOP family.</text>
</comment>
<evidence type="ECO:0000256" key="3">
    <source>
        <dbReference type="ARBA" id="ARBA00007494"/>
    </source>
</evidence>
<evidence type="ECO:0000256" key="9">
    <source>
        <dbReference type="ARBA" id="ARBA00022691"/>
    </source>
</evidence>
<evidence type="ECO:0000313" key="16">
    <source>
        <dbReference type="EMBL" id="MCU7553636.1"/>
    </source>
</evidence>
<evidence type="ECO:0000256" key="10">
    <source>
        <dbReference type="ARBA" id="ARBA00022884"/>
    </source>
</evidence>
<reference evidence="17" key="1">
    <citation type="submission" date="2023-07" db="EMBL/GenBank/DDBJ databases">
        <title>Study on multiphase classification of strain Alteromonas salexigens isolated from the Yellow Sea.</title>
        <authorList>
            <person name="Sun L."/>
        </authorList>
    </citation>
    <scope>NUCLEOTIDE SEQUENCE [LARGE SCALE GENOMIC DNA]</scope>
    <source>
        <strain evidence="17">ASW11-19</strain>
    </source>
</reference>
<feature type="binding site" evidence="14">
    <location>
        <position position="308"/>
    </location>
    <ligand>
        <name>S-adenosyl-L-methionine</name>
        <dbReference type="ChEBI" id="CHEBI:59789"/>
    </ligand>
</feature>
<evidence type="ECO:0000256" key="11">
    <source>
        <dbReference type="ARBA" id="ARBA00030399"/>
    </source>
</evidence>
<dbReference type="PANTHER" id="PTHR22807:SF61">
    <property type="entry name" value="NOL1_NOP2_SUN FAMILY PROTEIN _ ANTITERMINATION NUSB DOMAIN-CONTAINING PROTEIN"/>
    <property type="match status" value="1"/>
</dbReference>
<evidence type="ECO:0000313" key="17">
    <source>
        <dbReference type="Proteomes" id="UP001209257"/>
    </source>
</evidence>
<dbReference type="CDD" id="cd02440">
    <property type="entry name" value="AdoMet_MTases"/>
    <property type="match status" value="1"/>
</dbReference>
<dbReference type="InterPro" id="IPR004573">
    <property type="entry name" value="rRNA_ssu_MeTfrase_B"/>
</dbReference>
<keyword evidence="17" id="KW-1185">Reference proteome</keyword>
<evidence type="ECO:0000256" key="6">
    <source>
        <dbReference type="ARBA" id="ARBA00022552"/>
    </source>
</evidence>
<proteinExistence type="inferred from homology"/>
<evidence type="ECO:0000256" key="1">
    <source>
        <dbReference type="ARBA" id="ARBA00002724"/>
    </source>
</evidence>
<dbReference type="PANTHER" id="PTHR22807">
    <property type="entry name" value="NOP2 YEAST -RELATED NOL1/NOP2/FMU SUN DOMAIN-CONTAINING"/>
    <property type="match status" value="1"/>
</dbReference>
<dbReference type="InterPro" id="IPR029063">
    <property type="entry name" value="SAM-dependent_MTases_sf"/>
</dbReference>
<evidence type="ECO:0000259" key="15">
    <source>
        <dbReference type="PROSITE" id="PS51686"/>
    </source>
</evidence>
<keyword evidence="8 14" id="KW-0808">Transferase</keyword>
<accession>A0ABT2VK49</accession>
<comment type="caution">
    <text evidence="16">The sequence shown here is derived from an EMBL/GenBank/DDBJ whole genome shotgun (WGS) entry which is preliminary data.</text>
</comment>
<evidence type="ECO:0000256" key="12">
    <source>
        <dbReference type="ARBA" id="ARBA00031088"/>
    </source>
</evidence>
<dbReference type="EMBL" id="JAOTJC010000004">
    <property type="protein sequence ID" value="MCU7553636.1"/>
    <property type="molecule type" value="Genomic_DNA"/>
</dbReference>
<evidence type="ECO:0000256" key="4">
    <source>
        <dbReference type="ARBA" id="ARBA00012140"/>
    </source>
</evidence>
<feature type="binding site" evidence="14">
    <location>
        <begin position="258"/>
        <end position="264"/>
    </location>
    <ligand>
        <name>S-adenosyl-L-methionine</name>
        <dbReference type="ChEBI" id="CHEBI:59789"/>
    </ligand>
</feature>
<dbReference type="SUPFAM" id="SSF48013">
    <property type="entry name" value="NusB-like"/>
    <property type="match status" value="1"/>
</dbReference>
<dbReference type="Gene3D" id="3.30.70.1170">
    <property type="entry name" value="Sun protein, domain 3"/>
    <property type="match status" value="1"/>
</dbReference>
<evidence type="ECO:0000256" key="13">
    <source>
        <dbReference type="ARBA" id="ARBA00047283"/>
    </source>
</evidence>
<feature type="domain" description="SAM-dependent MTase RsmB/NOP-type" evidence="15">
    <location>
        <begin position="168"/>
        <end position="436"/>
    </location>
</feature>
<evidence type="ECO:0000256" key="7">
    <source>
        <dbReference type="ARBA" id="ARBA00022603"/>
    </source>
</evidence>
<dbReference type="EC" id="2.1.1.176" evidence="4"/>
<dbReference type="InterPro" id="IPR001678">
    <property type="entry name" value="MeTrfase_RsmB-F_NOP2_dom"/>
</dbReference>
<evidence type="ECO:0000256" key="2">
    <source>
        <dbReference type="ARBA" id="ARBA00004496"/>
    </source>
</evidence>
<dbReference type="Pfam" id="PF22458">
    <property type="entry name" value="RsmF-B_ferredox"/>
    <property type="match status" value="1"/>
</dbReference>
<keyword evidence="7 14" id="KW-0489">Methyltransferase</keyword>
<evidence type="ECO:0000256" key="5">
    <source>
        <dbReference type="ARBA" id="ARBA00022490"/>
    </source>
</evidence>
<dbReference type="Pfam" id="PF01029">
    <property type="entry name" value="NusB"/>
    <property type="match status" value="1"/>
</dbReference>
<dbReference type="InterPro" id="IPR023267">
    <property type="entry name" value="RCMT"/>
</dbReference>
<dbReference type="NCBIfam" id="NF008149">
    <property type="entry name" value="PRK10901.1"/>
    <property type="match status" value="1"/>
</dbReference>
<dbReference type="InterPro" id="IPR035926">
    <property type="entry name" value="NusB-like_sf"/>
</dbReference>
<dbReference type="PROSITE" id="PS51686">
    <property type="entry name" value="SAM_MT_RSMB_NOP"/>
    <property type="match status" value="1"/>
</dbReference>
<protein>
    <recommendedName>
        <fullName evidence="4">16S rRNA (cytosine(967)-C(5))-methyltransferase</fullName>
        <ecNumber evidence="4">2.1.1.176</ecNumber>
    </recommendedName>
    <alternativeName>
        <fullName evidence="11">16S rRNA m5C967 methyltransferase</fullName>
    </alternativeName>
    <alternativeName>
        <fullName evidence="12">rRNA (cytosine-C(5)-)-methyltransferase RsmB</fullName>
    </alternativeName>
</protein>
<organism evidence="16 17">
    <name type="scientific">Alteromonas salexigens</name>
    <dbReference type="NCBI Taxonomy" id="2982530"/>
    <lineage>
        <taxon>Bacteria</taxon>
        <taxon>Pseudomonadati</taxon>
        <taxon>Pseudomonadota</taxon>
        <taxon>Gammaproteobacteria</taxon>
        <taxon>Alteromonadales</taxon>
        <taxon>Alteromonadaceae</taxon>
        <taxon>Alteromonas/Salinimonas group</taxon>
        <taxon>Alteromonas</taxon>
    </lineage>
</organism>
<gene>
    <name evidence="16" type="primary">rsmB</name>
    <name evidence="16" type="ORF">OCL06_03355</name>
</gene>
<dbReference type="RefSeq" id="WP_262992318.1">
    <property type="nucleotide sequence ID" value="NZ_JAOTJC010000004.1"/>
</dbReference>